<keyword evidence="3" id="KW-1185">Reference proteome</keyword>
<feature type="compositionally biased region" description="Basic residues" evidence="1">
    <location>
        <begin position="1167"/>
        <end position="1176"/>
    </location>
</feature>
<feature type="region of interest" description="Disordered" evidence="1">
    <location>
        <begin position="264"/>
        <end position="283"/>
    </location>
</feature>
<name>A0A077ZYH7_STYLE</name>
<feature type="compositionally biased region" description="Polar residues" evidence="1">
    <location>
        <begin position="789"/>
        <end position="807"/>
    </location>
</feature>
<evidence type="ECO:0000256" key="1">
    <source>
        <dbReference type="SAM" id="MobiDB-lite"/>
    </source>
</evidence>
<proteinExistence type="predicted"/>
<dbReference type="InterPro" id="IPR012677">
    <property type="entry name" value="Nucleotide-bd_a/b_plait_sf"/>
</dbReference>
<feature type="region of interest" description="Disordered" evidence="1">
    <location>
        <begin position="675"/>
        <end position="702"/>
    </location>
</feature>
<feature type="compositionally biased region" description="Basic and acidic residues" evidence="1">
    <location>
        <begin position="1144"/>
        <end position="1154"/>
    </location>
</feature>
<feature type="region of interest" description="Disordered" evidence="1">
    <location>
        <begin position="789"/>
        <end position="814"/>
    </location>
</feature>
<dbReference type="GO" id="GO:0003676">
    <property type="term" value="F:nucleic acid binding"/>
    <property type="evidence" value="ECO:0007669"/>
    <property type="project" value="InterPro"/>
</dbReference>
<evidence type="ECO:0000313" key="2">
    <source>
        <dbReference type="EMBL" id="CDW74667.1"/>
    </source>
</evidence>
<dbReference type="InterPro" id="IPR035979">
    <property type="entry name" value="RBD_domain_sf"/>
</dbReference>
<feature type="region of interest" description="Disordered" evidence="1">
    <location>
        <begin position="1144"/>
        <end position="1192"/>
    </location>
</feature>
<sequence>MNNKLSLIQRQPLNPVGVSILLINDQIIQNSEGNNSQKLSSIRAESISQETLLDYQNKQKLIQGNPSEIIFNQKFKEINLSYHQNLENLQTIANDADKYNKLLNEVTNMLEEEVKSSHDNAILTLQTDWMDTMDSIIENAVHISGIIKDDLNQYSIYKLLSVVGDVHKYWYGFRDTQRYLTSDTDESQNLKFDHRFFKDELNARDRLECVIEFLDPDSAQKAIDSLNNFTTNKGSTLAIAPLSTVQFEDEQQQQQDQDYQELDLNGDQNQDYERQQQDGEEEDNMIIDQDNGNVEMMIEDQDQNNQIMIDEESPNQQAYDFIQNQDSNTNGNNSMAIADPTSQPIDNECIVQIERNEENLQYLEEAYIEKAELLNEPICDSSQSTPAITIENSIILDNPIHTEDHQKLSQEDLKLFYEEPAGVQSTLMATQFLKNASQINKSELQKSLSLRYIKGIKLNLQNQPEEQLLQHKRTRNTITGNQLISSVIDLNMMTTANSLQNDRQLLASFDKQRKVQFSNTLISINNDKSVNLIQEKESRKPSFLLEKCRIQQILLQNVKKQQKNSRNGMITEKSELNKSKKKIILRKEGIVQNQQNQNKLIQNKMQSSMTSLVENENKPTYRMGPKVDYGQNQSPQKIGKKISVFDRLHSGLKRQVLEYSDITLKLGNQNIETNQSLKQLSTRKSPDQAMISPKANKQSNINSQRMQMFQTSLKKKPQGTPAGKLSIIQQKQQHRTMQSNPITRNVSPQRVSKNEMERLVTNYRSTDKDSIKYTQSVQSIERMKKEIQSVFQSPSKCQSPKSRQSSSHRGDKNVVIRLSQDSLARMQKKQYLQQFSGLTNEEIQEINQKRMQQGFRNLKQRYFTSQSSKSLKNNIYTDSNSTSKLDVNTDCQTRTRGDSGNYFISQNQIHQQFDNDILIPTEKIQDFFFMDDEEEQEQYGFSSKKASIAISGNILKEKAKDEEMIKSKEQTQDSKFDSIDLIKGLLKAMQVAHADKNVILFERIKSVISIMAKGSQQKGDENGKDKDENEGDENIKSNKIIMTEIMSLLLKQNKDQQMQKAYTDTFMFLTKYFYQSNSQKLQKFLIFTYKELLKTFLSGRTQSNTINVKFFQTAFEQNPTLGWNFVKMLLKCIVSLKQGKDKTEGQAESRKESVSGDALMESDEKKNKKKDKKKNKKGDDDDEAEGDGSRSNHQRLQAVELFGLLIKESLNHELAREALQKNLQLISTVIIKVIETCDSWKNKKVKKTQQVVILFVKAARTLLNPKNQEPVDKELIRKEGLLIIKAIEKECEKDKQMSNLKGKIKEIKNIIDHL</sequence>
<protein>
    <submittedName>
        <fullName evidence="2">Uncharacterized protein</fullName>
    </submittedName>
</protein>
<dbReference type="SUPFAM" id="SSF54928">
    <property type="entry name" value="RNA-binding domain, RBD"/>
    <property type="match status" value="1"/>
</dbReference>
<evidence type="ECO:0000313" key="3">
    <source>
        <dbReference type="Proteomes" id="UP000039865"/>
    </source>
</evidence>
<dbReference type="EMBL" id="CCKQ01003540">
    <property type="protein sequence ID" value="CDW74667.1"/>
    <property type="molecule type" value="Genomic_DNA"/>
</dbReference>
<dbReference type="InParanoid" id="A0A077ZYH7"/>
<dbReference type="Gene3D" id="3.30.70.330">
    <property type="match status" value="1"/>
</dbReference>
<reference evidence="2 3" key="1">
    <citation type="submission" date="2014-06" db="EMBL/GenBank/DDBJ databases">
        <authorList>
            <person name="Swart Estienne"/>
        </authorList>
    </citation>
    <scope>NUCLEOTIDE SEQUENCE [LARGE SCALE GENOMIC DNA]</scope>
    <source>
        <strain evidence="2 3">130c</strain>
    </source>
</reference>
<dbReference type="Proteomes" id="UP000039865">
    <property type="component" value="Unassembled WGS sequence"/>
</dbReference>
<organism evidence="2 3">
    <name type="scientific">Stylonychia lemnae</name>
    <name type="common">Ciliate</name>
    <dbReference type="NCBI Taxonomy" id="5949"/>
    <lineage>
        <taxon>Eukaryota</taxon>
        <taxon>Sar</taxon>
        <taxon>Alveolata</taxon>
        <taxon>Ciliophora</taxon>
        <taxon>Intramacronucleata</taxon>
        <taxon>Spirotrichea</taxon>
        <taxon>Stichotrichia</taxon>
        <taxon>Sporadotrichida</taxon>
        <taxon>Oxytrichidae</taxon>
        <taxon>Stylonychinae</taxon>
        <taxon>Stylonychia</taxon>
    </lineage>
</organism>
<gene>
    <name evidence="2" type="primary">Contig11409.g12198</name>
    <name evidence="2" type="ORF">STYLEM_3649</name>
</gene>
<accession>A0A077ZYH7</accession>